<name>M7Z3J5_TRIUA</name>
<evidence type="ECO:0000313" key="1">
    <source>
        <dbReference type="EMBL" id="EMS54051.1"/>
    </source>
</evidence>
<proteinExistence type="predicted"/>
<accession>M7Z3J5</accession>
<reference evidence="1" key="1">
    <citation type="journal article" date="2013" name="Nature">
        <title>Draft genome of the wheat A-genome progenitor Triticum urartu.</title>
        <authorList>
            <person name="Ling H.Q."/>
            <person name="Zhao S."/>
            <person name="Liu D."/>
            <person name="Wang J."/>
            <person name="Sun H."/>
            <person name="Zhang C."/>
            <person name="Fan H."/>
            <person name="Li D."/>
            <person name="Dong L."/>
            <person name="Tao Y."/>
            <person name="Gao C."/>
            <person name="Wu H."/>
            <person name="Li Y."/>
            <person name="Cui Y."/>
            <person name="Guo X."/>
            <person name="Zheng S."/>
            <person name="Wang B."/>
            <person name="Yu K."/>
            <person name="Liang Q."/>
            <person name="Yang W."/>
            <person name="Lou X."/>
            <person name="Chen J."/>
            <person name="Feng M."/>
            <person name="Jian J."/>
            <person name="Zhang X."/>
            <person name="Luo G."/>
            <person name="Jiang Y."/>
            <person name="Liu J."/>
            <person name="Wang Z."/>
            <person name="Sha Y."/>
            <person name="Zhang B."/>
            <person name="Wu H."/>
            <person name="Tang D."/>
            <person name="Shen Q."/>
            <person name="Xue P."/>
            <person name="Zou S."/>
            <person name="Wang X."/>
            <person name="Liu X."/>
            <person name="Wang F."/>
            <person name="Yang Y."/>
            <person name="An X."/>
            <person name="Dong Z."/>
            <person name="Zhang K."/>
            <person name="Zhang X."/>
            <person name="Luo M.C."/>
            <person name="Dvorak J."/>
            <person name="Tong Y."/>
            <person name="Wang J."/>
            <person name="Yang H."/>
            <person name="Li Z."/>
            <person name="Wang D."/>
            <person name="Zhang A."/>
            <person name="Wang J."/>
        </authorList>
    </citation>
    <scope>NUCLEOTIDE SEQUENCE</scope>
</reference>
<dbReference type="EMBL" id="KD186662">
    <property type="protein sequence ID" value="EMS54051.1"/>
    <property type="molecule type" value="Genomic_DNA"/>
</dbReference>
<dbReference type="PROSITE" id="PS51257">
    <property type="entry name" value="PROKAR_LIPOPROTEIN"/>
    <property type="match status" value="1"/>
</dbReference>
<protein>
    <submittedName>
        <fullName evidence="1">Uncharacterized protein</fullName>
    </submittedName>
</protein>
<gene>
    <name evidence="1" type="ORF">TRIUR3_11285</name>
</gene>
<dbReference type="AlphaFoldDB" id="M7Z3J5"/>
<organism evidence="1">
    <name type="scientific">Triticum urartu</name>
    <name type="common">Red wild einkorn</name>
    <name type="synonym">Crithodium urartu</name>
    <dbReference type="NCBI Taxonomy" id="4572"/>
    <lineage>
        <taxon>Eukaryota</taxon>
        <taxon>Viridiplantae</taxon>
        <taxon>Streptophyta</taxon>
        <taxon>Embryophyta</taxon>
        <taxon>Tracheophyta</taxon>
        <taxon>Spermatophyta</taxon>
        <taxon>Magnoliopsida</taxon>
        <taxon>Liliopsida</taxon>
        <taxon>Poales</taxon>
        <taxon>Poaceae</taxon>
        <taxon>BOP clade</taxon>
        <taxon>Pooideae</taxon>
        <taxon>Triticodae</taxon>
        <taxon>Triticeae</taxon>
        <taxon>Triticinae</taxon>
        <taxon>Triticum</taxon>
    </lineage>
</organism>
<sequence>MPALTVRLASCLLAASSSCSAVTSSTATKSSPCFVFDPAHHWFCESSSVSRTWAYAGLIWNNLSGPLDAAPTSCLPGVDPWVAGVVTALVAGGAIGVAGSEDKFGTKEKSNDLVFKPDVLITGSISGVGSGTREDLRIPS</sequence>